<dbReference type="GO" id="GO:0005634">
    <property type="term" value="C:nucleus"/>
    <property type="evidence" value="ECO:0007669"/>
    <property type="project" value="TreeGrafter"/>
</dbReference>
<dbReference type="GO" id="GO:0005737">
    <property type="term" value="C:cytoplasm"/>
    <property type="evidence" value="ECO:0007669"/>
    <property type="project" value="TreeGrafter"/>
</dbReference>
<reference evidence="4" key="1">
    <citation type="journal article" date="2021" name="Open Biol.">
        <title>Shared evolutionary footprints suggest mitochondrial oxidative damage underlies multiple complex I losses in fungi.</title>
        <authorList>
            <person name="Schikora-Tamarit M.A."/>
            <person name="Marcet-Houben M."/>
            <person name="Nosek J."/>
            <person name="Gabaldon T."/>
        </authorList>
    </citation>
    <scope>NUCLEOTIDE SEQUENCE</scope>
    <source>
        <strain evidence="4">CBS2887</strain>
    </source>
</reference>
<reference evidence="4" key="2">
    <citation type="submission" date="2021-01" db="EMBL/GenBank/DDBJ databases">
        <authorList>
            <person name="Schikora-Tamarit M.A."/>
        </authorList>
    </citation>
    <scope>NUCLEOTIDE SEQUENCE</scope>
    <source>
        <strain evidence="4">CBS2887</strain>
    </source>
</reference>
<comment type="similarity">
    <text evidence="2">Belongs to the cytidine and deoxycytidylate deaminase family. ADAT3 subfamily.</text>
</comment>
<dbReference type="GO" id="GO:0008033">
    <property type="term" value="P:tRNA processing"/>
    <property type="evidence" value="ECO:0007669"/>
    <property type="project" value="UniProtKB-KW"/>
</dbReference>
<dbReference type="PANTHER" id="PTHR11079">
    <property type="entry name" value="CYTOSINE DEAMINASE FAMILY MEMBER"/>
    <property type="match status" value="1"/>
</dbReference>
<dbReference type="Gene3D" id="3.40.140.10">
    <property type="entry name" value="Cytidine Deaminase, domain 2"/>
    <property type="match status" value="1"/>
</dbReference>
<gene>
    <name evidence="4" type="ORF">WICPIJ_006515</name>
</gene>
<dbReference type="Pfam" id="PF00383">
    <property type="entry name" value="dCMP_cyt_deam_1"/>
    <property type="match status" value="1"/>
</dbReference>
<accession>A0A9P8Q442</accession>
<dbReference type="PANTHER" id="PTHR11079:SF156">
    <property type="entry name" value="INACTIVE TRNA-SPECIFIC ADENOSINE DEAMINASE-LIKE PROTEIN 3-RELATED"/>
    <property type="match status" value="1"/>
</dbReference>
<dbReference type="Proteomes" id="UP000774326">
    <property type="component" value="Unassembled WGS sequence"/>
</dbReference>
<evidence type="ECO:0000256" key="2">
    <source>
        <dbReference type="ARBA" id="ARBA00038160"/>
    </source>
</evidence>
<protein>
    <recommendedName>
        <fullName evidence="3">CMP/dCMP-type deaminase domain-containing protein</fullName>
    </recommendedName>
</protein>
<dbReference type="PROSITE" id="PS51747">
    <property type="entry name" value="CYT_DCMP_DEAMINASES_2"/>
    <property type="match status" value="1"/>
</dbReference>
<name>A0A9P8Q442_WICPI</name>
<dbReference type="CDD" id="cd01285">
    <property type="entry name" value="nucleoside_deaminase"/>
    <property type="match status" value="1"/>
</dbReference>
<organism evidence="4 5">
    <name type="scientific">Wickerhamomyces pijperi</name>
    <name type="common">Yeast</name>
    <name type="synonym">Pichia pijperi</name>
    <dbReference type="NCBI Taxonomy" id="599730"/>
    <lineage>
        <taxon>Eukaryota</taxon>
        <taxon>Fungi</taxon>
        <taxon>Dikarya</taxon>
        <taxon>Ascomycota</taxon>
        <taxon>Saccharomycotina</taxon>
        <taxon>Saccharomycetes</taxon>
        <taxon>Phaffomycetales</taxon>
        <taxon>Wickerhamomycetaceae</taxon>
        <taxon>Wickerhamomyces</taxon>
    </lineage>
</organism>
<evidence type="ECO:0000256" key="1">
    <source>
        <dbReference type="ARBA" id="ARBA00022694"/>
    </source>
</evidence>
<evidence type="ECO:0000259" key="3">
    <source>
        <dbReference type="PROSITE" id="PS51747"/>
    </source>
</evidence>
<keyword evidence="1" id="KW-0819">tRNA processing</keyword>
<feature type="domain" description="CMP/dCMP-type deaminase" evidence="3">
    <location>
        <begin position="183"/>
        <end position="313"/>
    </location>
</feature>
<sequence length="392" mass="44729">MWSTVHNPSVPSYEMVKKINNKLQIDYQKGLIESRLLQIISTDPKINILNLIPVWVIEINPKDSSKALNGVKSVTEDPVNLQHVKRVKKEAGKNTLTVLVCSKTYLSTEEEVIQMLSSLNVPDYTNLRTVEVPDHGPNIKELSNQWTREHWPLIWKGNVNDQILNDTVINMDFIYSHLKKISEKSLEIEMETQKEKDNTALPIVTLIAKGPEIVAMESDKRSPTDPLTHSIMSCIDQITSTQKLNNTDTSHQYLLQGYDVYTTHEPCTMCCMALIHSRINRLIYLKQSCDTGSLRSRYFIHDNKYLNSKYEVWEWVGSEDEQISNHSLQNNGLLDILLPKVCNVRLCDVEQFGDNSGDTTEEIRPSCALQLFREAMHSDKGTGLLGDVQWDA</sequence>
<dbReference type="EMBL" id="JAEUBG010003665">
    <property type="protein sequence ID" value="KAH3682524.1"/>
    <property type="molecule type" value="Genomic_DNA"/>
</dbReference>
<dbReference type="InterPro" id="IPR002125">
    <property type="entry name" value="CMP_dCMP_dom"/>
</dbReference>
<evidence type="ECO:0000313" key="5">
    <source>
        <dbReference type="Proteomes" id="UP000774326"/>
    </source>
</evidence>
<dbReference type="OrthoDB" id="3180714at2759"/>
<dbReference type="InterPro" id="IPR016193">
    <property type="entry name" value="Cytidine_deaminase-like"/>
</dbReference>
<comment type="caution">
    <text evidence="4">The sequence shown here is derived from an EMBL/GenBank/DDBJ whole genome shotgun (WGS) entry which is preliminary data.</text>
</comment>
<dbReference type="SUPFAM" id="SSF53927">
    <property type="entry name" value="Cytidine deaminase-like"/>
    <property type="match status" value="1"/>
</dbReference>
<dbReference type="GO" id="GO:0052717">
    <property type="term" value="F:tRNA-specific adenosine-34 deaminase activity"/>
    <property type="evidence" value="ECO:0007669"/>
    <property type="project" value="TreeGrafter"/>
</dbReference>
<evidence type="ECO:0000313" key="4">
    <source>
        <dbReference type="EMBL" id="KAH3682524.1"/>
    </source>
</evidence>
<proteinExistence type="inferred from homology"/>
<keyword evidence="5" id="KW-1185">Reference proteome</keyword>
<dbReference type="AlphaFoldDB" id="A0A9P8Q442"/>